<evidence type="ECO:0000313" key="3">
    <source>
        <dbReference type="EMBL" id="MXO72934.1"/>
    </source>
</evidence>
<gene>
    <name evidence="3" type="ORF">GRI99_14985</name>
</gene>
<dbReference type="EMBL" id="WTYV01000006">
    <property type="protein sequence ID" value="MXO72934.1"/>
    <property type="molecule type" value="Genomic_DNA"/>
</dbReference>
<keyword evidence="4" id="KW-1185">Reference proteome</keyword>
<name>A0A844Z2L4_9SPHN</name>
<feature type="coiled-coil region" evidence="1">
    <location>
        <begin position="48"/>
        <end position="75"/>
    </location>
</feature>
<dbReference type="RefSeq" id="WP_160772862.1">
    <property type="nucleotide sequence ID" value="NZ_WTYV01000006.1"/>
</dbReference>
<protein>
    <submittedName>
        <fullName evidence="3">Uncharacterized protein</fullName>
    </submittedName>
</protein>
<comment type="caution">
    <text evidence="3">The sequence shown here is derived from an EMBL/GenBank/DDBJ whole genome shotgun (WGS) entry which is preliminary data.</text>
</comment>
<feature type="transmembrane region" description="Helical" evidence="2">
    <location>
        <begin position="6"/>
        <end position="24"/>
    </location>
</feature>
<dbReference type="Proteomes" id="UP000466966">
    <property type="component" value="Unassembled WGS sequence"/>
</dbReference>
<keyword evidence="2" id="KW-1133">Transmembrane helix</keyword>
<proteinExistence type="predicted"/>
<evidence type="ECO:0000256" key="2">
    <source>
        <dbReference type="SAM" id="Phobius"/>
    </source>
</evidence>
<dbReference type="AlphaFoldDB" id="A0A844Z2L4"/>
<reference evidence="3 4" key="1">
    <citation type="submission" date="2019-12" db="EMBL/GenBank/DDBJ databases">
        <title>Genomic-based taxomic classification of the family Erythrobacteraceae.</title>
        <authorList>
            <person name="Xu L."/>
        </authorList>
    </citation>
    <scope>NUCLEOTIDE SEQUENCE [LARGE SCALE GENOMIC DNA]</scope>
    <source>
        <strain evidence="3 4">M0322</strain>
    </source>
</reference>
<evidence type="ECO:0000313" key="4">
    <source>
        <dbReference type="Proteomes" id="UP000466966"/>
    </source>
</evidence>
<accession>A0A844Z2L4</accession>
<sequence length="104" mass="11536">MTPDLFLVFPFIIVVTAIVMGVIGKVSKHAMDLKHAEKMMHFNASAPAPQVTAKLEELEQRLRVLERIATEDRQGTALAAEIEALRNDAGTPLTMPARDREQVQ</sequence>
<keyword evidence="2" id="KW-0812">Transmembrane</keyword>
<keyword evidence="2" id="KW-0472">Membrane</keyword>
<keyword evidence="1" id="KW-0175">Coiled coil</keyword>
<evidence type="ECO:0000256" key="1">
    <source>
        <dbReference type="SAM" id="Coils"/>
    </source>
</evidence>
<organism evidence="3 4">
    <name type="scientific">Alteraurantiacibacter buctensis</name>
    <dbReference type="NCBI Taxonomy" id="1503981"/>
    <lineage>
        <taxon>Bacteria</taxon>
        <taxon>Pseudomonadati</taxon>
        <taxon>Pseudomonadota</taxon>
        <taxon>Alphaproteobacteria</taxon>
        <taxon>Sphingomonadales</taxon>
        <taxon>Erythrobacteraceae</taxon>
        <taxon>Alteraurantiacibacter</taxon>
    </lineage>
</organism>